<evidence type="ECO:0000256" key="4">
    <source>
        <dbReference type="ARBA" id="ARBA00022764"/>
    </source>
</evidence>
<keyword evidence="5" id="KW-0732">Signal</keyword>
<reference evidence="7 8" key="1">
    <citation type="submission" date="2019-03" db="EMBL/GenBank/DDBJ databases">
        <title>Genomic Encyclopedia of Type Strains, Phase IV (KMG-IV): sequencing the most valuable type-strain genomes for metagenomic binning, comparative biology and taxonomic classification.</title>
        <authorList>
            <person name="Goeker M."/>
        </authorList>
    </citation>
    <scope>NUCLEOTIDE SEQUENCE [LARGE SCALE GENOMIC DNA]</scope>
    <source>
        <strain evidence="7 8">DSM 15505</strain>
    </source>
</reference>
<feature type="domain" description="Glucan biosynthesis periplasmic MdoG C-terminal" evidence="6">
    <location>
        <begin position="25"/>
        <end position="502"/>
    </location>
</feature>
<comment type="similarity">
    <text evidence="3">Belongs to the OpgD/OpgG family.</text>
</comment>
<keyword evidence="4" id="KW-0574">Periplasm</keyword>
<proteinExistence type="inferred from homology"/>
<gene>
    <name evidence="7" type="ORF">DES49_1816</name>
</gene>
<dbReference type="GO" id="GO:0051274">
    <property type="term" value="P:beta-glucan biosynthetic process"/>
    <property type="evidence" value="ECO:0007669"/>
    <property type="project" value="TreeGrafter"/>
</dbReference>
<dbReference type="EMBL" id="SOAX01000003">
    <property type="protein sequence ID" value="TDT41714.1"/>
    <property type="molecule type" value="Genomic_DNA"/>
</dbReference>
<evidence type="ECO:0000256" key="1">
    <source>
        <dbReference type="ARBA" id="ARBA00004418"/>
    </source>
</evidence>
<accession>A0A4R7JUV3</accession>
<feature type="chain" id="PRO_5020600665" evidence="5">
    <location>
        <begin position="22"/>
        <end position="513"/>
    </location>
</feature>
<sequence length="513" mass="57746">MLRQVSRFTGLLCLLTTTVWAGDLDFSALSDRAQKLAEQPYAAPPQRIPEFLLNLDFHTYHSIRFKPEHSLWREADSNFQVMLVPPGLNYSHQVPINIIDSEGTHPVPFDKSHFTYPDQEIEKRTPSDLGYAGFKLTFPFNEPETQNQFLVFIGASYFRAVGRNNNFGLSSRGLAINTGMPSGEKFPSFVEFWLERPAPDATSMRIYGLLDGEYITGAYRFTVTPGETTRVKVKSRLFPRQSPQLLGIAPLTSMFYYGNHGGKPQGEWRPEVHDSDGLLIHDGESGEWLWHPLRNPATLAMDYFQTTDVRGFGLIQRDQSFHSYMDPETHYQSRPSAWIEPEGQWGEGQVVLVQLPTSDETNDNIVAFWSPGKKVSGKQPLDFTYTFHFGDSRVPDEPMARVVDTFVGDGSRIGGGNEVGAVRIIVDFAGGPLSPLEEGAQVVGDVSVQDGGEIIEQFVEYIPQLNRWRLSILARPDGTSAMFLRAFLRQNEKTLSETWTYRLPQGSETFNNG</sequence>
<dbReference type="AlphaFoldDB" id="A0A4R7JUV3"/>
<evidence type="ECO:0000256" key="3">
    <source>
        <dbReference type="ARBA" id="ARBA00009284"/>
    </source>
</evidence>
<dbReference type="Gene3D" id="2.70.98.10">
    <property type="match status" value="1"/>
</dbReference>
<dbReference type="InterPro" id="IPR007444">
    <property type="entry name" value="Glucan_biosyn_MdoG_C"/>
</dbReference>
<evidence type="ECO:0000313" key="8">
    <source>
        <dbReference type="Proteomes" id="UP000295830"/>
    </source>
</evidence>
<dbReference type="Proteomes" id="UP000295830">
    <property type="component" value="Unassembled WGS sequence"/>
</dbReference>
<dbReference type="InterPro" id="IPR013783">
    <property type="entry name" value="Ig-like_fold"/>
</dbReference>
<dbReference type="PANTHER" id="PTHR30504:SF2">
    <property type="entry name" value="GLUCANS BIOSYNTHESIS PROTEIN G"/>
    <property type="match status" value="1"/>
</dbReference>
<evidence type="ECO:0000256" key="5">
    <source>
        <dbReference type="SAM" id="SignalP"/>
    </source>
</evidence>
<dbReference type="InterPro" id="IPR014438">
    <property type="entry name" value="Glucan_biosyn_MdoG/MdoD"/>
</dbReference>
<dbReference type="SUPFAM" id="SSF81296">
    <property type="entry name" value="E set domains"/>
    <property type="match status" value="1"/>
</dbReference>
<feature type="signal peptide" evidence="5">
    <location>
        <begin position="1"/>
        <end position="21"/>
    </location>
</feature>
<organism evidence="7 8">
    <name type="scientific">Halospina denitrificans</name>
    <dbReference type="NCBI Taxonomy" id="332522"/>
    <lineage>
        <taxon>Bacteria</taxon>
        <taxon>Pseudomonadati</taxon>
        <taxon>Pseudomonadota</taxon>
        <taxon>Gammaproteobacteria</taxon>
        <taxon>Halospina</taxon>
    </lineage>
</organism>
<dbReference type="InterPro" id="IPR014756">
    <property type="entry name" value="Ig_E-set"/>
</dbReference>
<dbReference type="SUPFAM" id="SSF74650">
    <property type="entry name" value="Galactose mutarotase-like"/>
    <property type="match status" value="1"/>
</dbReference>
<dbReference type="RefSeq" id="WP_133736061.1">
    <property type="nucleotide sequence ID" value="NZ_SOAX01000003.1"/>
</dbReference>
<evidence type="ECO:0000259" key="6">
    <source>
        <dbReference type="Pfam" id="PF04349"/>
    </source>
</evidence>
<dbReference type="GO" id="GO:0030288">
    <property type="term" value="C:outer membrane-bounded periplasmic space"/>
    <property type="evidence" value="ECO:0007669"/>
    <property type="project" value="TreeGrafter"/>
</dbReference>
<protein>
    <submittedName>
        <fullName evidence="7">Glucans biosynthesis protein</fullName>
    </submittedName>
</protein>
<dbReference type="Gene3D" id="2.60.40.10">
    <property type="entry name" value="Immunoglobulins"/>
    <property type="match status" value="1"/>
</dbReference>
<dbReference type="OrthoDB" id="335750at2"/>
<keyword evidence="8" id="KW-1185">Reference proteome</keyword>
<evidence type="ECO:0000313" key="7">
    <source>
        <dbReference type="EMBL" id="TDT41714.1"/>
    </source>
</evidence>
<comment type="caution">
    <text evidence="7">The sequence shown here is derived from an EMBL/GenBank/DDBJ whole genome shotgun (WGS) entry which is preliminary data.</text>
</comment>
<dbReference type="Pfam" id="PF04349">
    <property type="entry name" value="MdoG"/>
    <property type="match status" value="1"/>
</dbReference>
<name>A0A4R7JUV3_9GAMM</name>
<dbReference type="GO" id="GO:0003824">
    <property type="term" value="F:catalytic activity"/>
    <property type="evidence" value="ECO:0007669"/>
    <property type="project" value="InterPro"/>
</dbReference>
<dbReference type="InterPro" id="IPR014718">
    <property type="entry name" value="GH-type_carb-bd"/>
</dbReference>
<comment type="pathway">
    <text evidence="2">Glycan metabolism; osmoregulated periplasmic glucan (OPG) biosynthesis.</text>
</comment>
<dbReference type="PIRSF" id="PIRSF006281">
    <property type="entry name" value="MdoG"/>
    <property type="match status" value="1"/>
</dbReference>
<dbReference type="InterPro" id="IPR011013">
    <property type="entry name" value="Gal_mutarotase_sf_dom"/>
</dbReference>
<evidence type="ECO:0000256" key="2">
    <source>
        <dbReference type="ARBA" id="ARBA00005001"/>
    </source>
</evidence>
<dbReference type="UniPathway" id="UPA00637"/>
<comment type="subcellular location">
    <subcellularLocation>
        <location evidence="1">Periplasm</location>
    </subcellularLocation>
</comment>
<dbReference type="GO" id="GO:0030246">
    <property type="term" value="F:carbohydrate binding"/>
    <property type="evidence" value="ECO:0007669"/>
    <property type="project" value="InterPro"/>
</dbReference>
<dbReference type="PANTHER" id="PTHR30504">
    <property type="entry name" value="GLUCANS BIOSYNTHESIS PROTEIN"/>
    <property type="match status" value="1"/>
</dbReference>